<evidence type="ECO:0000313" key="3">
    <source>
        <dbReference type="EMBL" id="UMM20643.1"/>
    </source>
</evidence>
<keyword evidence="2" id="KW-0472">Membrane</keyword>
<dbReference type="Proteomes" id="UP000829354">
    <property type="component" value="Chromosome II"/>
</dbReference>
<organism evidence="3 4">
    <name type="scientific">Caenorhabditis briggsae</name>
    <dbReference type="NCBI Taxonomy" id="6238"/>
    <lineage>
        <taxon>Eukaryota</taxon>
        <taxon>Metazoa</taxon>
        <taxon>Ecdysozoa</taxon>
        <taxon>Nematoda</taxon>
        <taxon>Chromadorea</taxon>
        <taxon>Rhabditida</taxon>
        <taxon>Rhabditina</taxon>
        <taxon>Rhabditomorpha</taxon>
        <taxon>Rhabditoidea</taxon>
        <taxon>Rhabditidae</taxon>
        <taxon>Peloderinae</taxon>
        <taxon>Caenorhabditis</taxon>
    </lineage>
</organism>
<feature type="region of interest" description="Disordered" evidence="1">
    <location>
        <begin position="1"/>
        <end position="22"/>
    </location>
</feature>
<feature type="region of interest" description="Disordered" evidence="1">
    <location>
        <begin position="38"/>
        <end position="67"/>
    </location>
</feature>
<protein>
    <submittedName>
        <fullName evidence="3">Uncharacterized protein</fullName>
    </submittedName>
</protein>
<accession>A0AAE9EJW2</accession>
<dbReference type="AlphaFoldDB" id="A0AAE9EJW2"/>
<feature type="transmembrane region" description="Helical" evidence="2">
    <location>
        <begin position="132"/>
        <end position="157"/>
    </location>
</feature>
<reference evidence="3 4" key="1">
    <citation type="submission" date="2022-04" db="EMBL/GenBank/DDBJ databases">
        <title>Chromosome-level reference genomes for two strains of Caenorhabditis briggsae: an improved platform for comparative genomics.</title>
        <authorList>
            <person name="Stevens L."/>
            <person name="Andersen E."/>
        </authorList>
    </citation>
    <scope>NUCLEOTIDE SEQUENCE [LARGE SCALE GENOMIC DNA]</scope>
    <source>
        <strain evidence="3">VX34</strain>
        <tissue evidence="3">Whole-organism</tissue>
    </source>
</reference>
<feature type="compositionally biased region" description="Polar residues" evidence="1">
    <location>
        <begin position="1"/>
        <end position="19"/>
    </location>
</feature>
<keyword evidence="2" id="KW-1133">Transmembrane helix</keyword>
<evidence type="ECO:0000313" key="4">
    <source>
        <dbReference type="Proteomes" id="UP000829354"/>
    </source>
</evidence>
<sequence length="518" mass="58584">MEKTPQTSTVLPETSTVPTTPAHRHDFFYCEMVKDQEVEDEEMTSSEATSSSQFERRHRRDSDTIAIGNQATANKTVRFPSAQLTNEDFVRIDSWRHDRGSEERESGGNWKTFFQRCGCIESIRHWSRRRQFCLASLVILLLFFIASAIVLLILLLVNSGTSNHNYDVLTSPVPPPTPPKPPTVAPESPYLSAFVFKTTSEFYDFQVKNLTSFTPENLGYKWQNRIFGWSQISKNLVVFNPNTTKSQIFILDFLDTWDCSTCQILKIRDNVANLGINEVIYCCSDCVGGVYHCSVRGFQFEIQDPPCEIQVLNNDDLYMMTWQASTCTLQTTMLNGTDGFMQIGETSKCPNTTTPTKLLNPIQNLVTSSEFLTGSLENGPSWVLDTVVSRKGDLVLFDIYQNLTNVVYYGMSVNGTNGTDTGARVISTRIDDDIEHQLIAVIYPTHFYVTRKNLQSGCVTILTDPGYTEYRFGGVFGGGAWIGDDLMLWFLERGGVNYATFQFKFPDDYSCPHQKPFD</sequence>
<evidence type="ECO:0000256" key="1">
    <source>
        <dbReference type="SAM" id="MobiDB-lite"/>
    </source>
</evidence>
<keyword evidence="4" id="KW-1185">Reference proteome</keyword>
<gene>
    <name evidence="3" type="ORF">L5515_015841</name>
</gene>
<dbReference type="EMBL" id="CP092621">
    <property type="protein sequence ID" value="UMM20643.1"/>
    <property type="molecule type" value="Genomic_DNA"/>
</dbReference>
<name>A0AAE9EJW2_CAEBR</name>
<keyword evidence="2" id="KW-0812">Transmembrane</keyword>
<evidence type="ECO:0000256" key="2">
    <source>
        <dbReference type="SAM" id="Phobius"/>
    </source>
</evidence>
<proteinExistence type="predicted"/>